<reference evidence="2 3" key="1">
    <citation type="submission" date="2020-03" db="EMBL/GenBank/DDBJ databases">
        <title>Genomic Encyclopedia of Type Strains, Phase IV (KMG-IV): sequencing the most valuable type-strain genomes for metagenomic binning, comparative biology and taxonomic classification.</title>
        <authorList>
            <person name="Goeker M."/>
        </authorList>
    </citation>
    <scope>NUCLEOTIDE SEQUENCE [LARGE SCALE GENOMIC DNA]</scope>
    <source>
        <strain evidence="2 3">DSM 5718</strain>
    </source>
</reference>
<evidence type="ECO:0000313" key="2">
    <source>
        <dbReference type="EMBL" id="NIK72748.1"/>
    </source>
</evidence>
<keyword evidence="1" id="KW-0732">Signal</keyword>
<evidence type="ECO:0008006" key="4">
    <source>
        <dbReference type="Google" id="ProtNLM"/>
    </source>
</evidence>
<organism evidence="2 3">
    <name type="scientific">Thermonema lapsum</name>
    <dbReference type="NCBI Taxonomy" id="28195"/>
    <lineage>
        <taxon>Bacteria</taxon>
        <taxon>Pseudomonadati</taxon>
        <taxon>Bacteroidota</taxon>
        <taxon>Cytophagia</taxon>
        <taxon>Cytophagales</taxon>
        <taxon>Thermonemataceae</taxon>
        <taxon>Thermonema</taxon>
    </lineage>
</organism>
<keyword evidence="3" id="KW-1185">Reference proteome</keyword>
<feature type="chain" id="PRO_5032938492" description="DUF4412 domain-containing protein" evidence="1">
    <location>
        <begin position="23"/>
        <end position="223"/>
    </location>
</feature>
<accession>A0A846MMH7</accession>
<evidence type="ECO:0000256" key="1">
    <source>
        <dbReference type="SAM" id="SignalP"/>
    </source>
</evidence>
<sequence>MKRTLILLIFVFVSLACAPAWAQSDFFEGLVRYRHFIEVKDSLANEWEAMNLYGSGADFYINKNGAYRIEPKGTPVEWQIYDPAKARIYFKFTKRDTIYWHSATIPTEEVVEVYPVKKEKDYLLGYTCHLLMMKVKTKGSHPEILGKMYFFAPELKVNAAAFAHHKTNSQDRVMSIMQAIPLRVVVLQRHYRVIMEAEEVEERNLAADLFQIPSGLPQKELHF</sequence>
<dbReference type="EMBL" id="JAASRN010000001">
    <property type="protein sequence ID" value="NIK72748.1"/>
    <property type="molecule type" value="Genomic_DNA"/>
</dbReference>
<dbReference type="AlphaFoldDB" id="A0A846MMH7"/>
<feature type="signal peptide" evidence="1">
    <location>
        <begin position="1"/>
        <end position="22"/>
    </location>
</feature>
<evidence type="ECO:0000313" key="3">
    <source>
        <dbReference type="Proteomes" id="UP000537126"/>
    </source>
</evidence>
<dbReference type="Proteomes" id="UP000537126">
    <property type="component" value="Unassembled WGS sequence"/>
</dbReference>
<proteinExistence type="predicted"/>
<name>A0A846MMH7_9BACT</name>
<dbReference type="RefSeq" id="WP_166918054.1">
    <property type="nucleotide sequence ID" value="NZ_JAASRN010000001.1"/>
</dbReference>
<gene>
    <name evidence="2" type="ORF">FHS56_000234</name>
</gene>
<dbReference type="PROSITE" id="PS51257">
    <property type="entry name" value="PROKAR_LIPOPROTEIN"/>
    <property type="match status" value="1"/>
</dbReference>
<comment type="caution">
    <text evidence="2">The sequence shown here is derived from an EMBL/GenBank/DDBJ whole genome shotgun (WGS) entry which is preliminary data.</text>
</comment>
<protein>
    <recommendedName>
        <fullName evidence="4">DUF4412 domain-containing protein</fullName>
    </recommendedName>
</protein>